<evidence type="ECO:0000256" key="4">
    <source>
        <dbReference type="RuleBase" id="RU000363"/>
    </source>
</evidence>
<dbReference type="InterPro" id="IPR002347">
    <property type="entry name" value="SDR_fam"/>
</dbReference>
<dbReference type="PRINTS" id="PR00080">
    <property type="entry name" value="SDRFAMILY"/>
</dbReference>
<keyword evidence="6" id="KW-1185">Reference proteome</keyword>
<dbReference type="SUPFAM" id="SSF51735">
    <property type="entry name" value="NAD(P)-binding Rossmann-fold domains"/>
    <property type="match status" value="1"/>
</dbReference>
<dbReference type="InterPro" id="IPR020904">
    <property type="entry name" value="Sc_DH/Rdtase_CS"/>
</dbReference>
<dbReference type="GO" id="GO:0016020">
    <property type="term" value="C:membrane"/>
    <property type="evidence" value="ECO:0007669"/>
    <property type="project" value="TreeGrafter"/>
</dbReference>
<comment type="similarity">
    <text evidence="1 4">Belongs to the short-chain dehydrogenases/reductases (SDR) family.</text>
</comment>
<dbReference type="EMBL" id="NIGF01000001">
    <property type="protein sequence ID" value="PQV65304.1"/>
    <property type="molecule type" value="Genomic_DNA"/>
</dbReference>
<dbReference type="InterPro" id="IPR036291">
    <property type="entry name" value="NAD(P)-bd_dom_sf"/>
</dbReference>
<dbReference type="Pfam" id="PF00106">
    <property type="entry name" value="adh_short"/>
    <property type="match status" value="1"/>
</dbReference>
<dbReference type="InterPro" id="IPR045313">
    <property type="entry name" value="CBR1-like"/>
</dbReference>
<comment type="caution">
    <text evidence="5">The sequence shown here is derived from an EMBL/GenBank/DDBJ whole genome shotgun (WGS) entry which is preliminary data.</text>
</comment>
<evidence type="ECO:0000256" key="3">
    <source>
        <dbReference type="ARBA" id="ARBA00023002"/>
    </source>
</evidence>
<dbReference type="PANTHER" id="PTHR43490:SF99">
    <property type="entry name" value="SHORT-CHAIN DEHYDROGENASE_REDUCTASE"/>
    <property type="match status" value="1"/>
</dbReference>
<dbReference type="Gene3D" id="3.40.50.720">
    <property type="entry name" value="NAD(P)-binding Rossmann-like Domain"/>
    <property type="match status" value="1"/>
</dbReference>
<dbReference type="PRINTS" id="PR00081">
    <property type="entry name" value="GDHRDH"/>
</dbReference>
<evidence type="ECO:0000256" key="1">
    <source>
        <dbReference type="ARBA" id="ARBA00006484"/>
    </source>
</evidence>
<dbReference type="InParanoid" id="A0A2S8SWZ3"/>
<evidence type="ECO:0000313" key="5">
    <source>
        <dbReference type="EMBL" id="PQV65304.1"/>
    </source>
</evidence>
<dbReference type="OrthoDB" id="5786478at2"/>
<reference evidence="5 6" key="1">
    <citation type="journal article" date="2018" name="Syst. Appl. Microbiol.">
        <title>Abditibacterium utsteinense sp. nov., the first cultivated member of candidate phylum FBP, isolated from ice-free Antarctic soil samples.</title>
        <authorList>
            <person name="Tahon G."/>
            <person name="Tytgat B."/>
            <person name="Lebbe L."/>
            <person name="Carlier A."/>
            <person name="Willems A."/>
        </authorList>
    </citation>
    <scope>NUCLEOTIDE SEQUENCE [LARGE SCALE GENOMIC DNA]</scope>
    <source>
        <strain evidence="5 6">LMG 29911</strain>
    </source>
</reference>
<dbReference type="PROSITE" id="PS00061">
    <property type="entry name" value="ADH_SHORT"/>
    <property type="match status" value="1"/>
</dbReference>
<keyword evidence="2" id="KW-0521">NADP</keyword>
<name>A0A2S8SWZ3_9BACT</name>
<protein>
    <submittedName>
        <fullName evidence="5">NAD(P)-dependent dehydrogenase, short-chain alcohol dehydrogenase family</fullName>
    </submittedName>
</protein>
<dbReference type="RefSeq" id="WP_105482053.1">
    <property type="nucleotide sequence ID" value="NZ_NIGF01000001.1"/>
</dbReference>
<keyword evidence="3" id="KW-0560">Oxidoreductase</keyword>
<dbReference type="GO" id="GO:0016616">
    <property type="term" value="F:oxidoreductase activity, acting on the CH-OH group of donors, NAD or NADP as acceptor"/>
    <property type="evidence" value="ECO:0007669"/>
    <property type="project" value="InterPro"/>
</dbReference>
<dbReference type="PANTHER" id="PTHR43490">
    <property type="entry name" value="(+)-NEOMENTHOL DEHYDROGENASE"/>
    <property type="match status" value="1"/>
</dbReference>
<dbReference type="CDD" id="cd05324">
    <property type="entry name" value="carb_red_PTCR-like_SDR_c"/>
    <property type="match status" value="1"/>
</dbReference>
<dbReference type="Proteomes" id="UP000237684">
    <property type="component" value="Unassembled WGS sequence"/>
</dbReference>
<proteinExistence type="inferred from homology"/>
<evidence type="ECO:0000313" key="6">
    <source>
        <dbReference type="Proteomes" id="UP000237684"/>
    </source>
</evidence>
<accession>A0A2S8SWZ3</accession>
<dbReference type="AlphaFoldDB" id="A0A2S8SWZ3"/>
<organism evidence="5 6">
    <name type="scientific">Abditibacterium utsteinense</name>
    <dbReference type="NCBI Taxonomy" id="1960156"/>
    <lineage>
        <taxon>Bacteria</taxon>
        <taxon>Pseudomonadati</taxon>
        <taxon>Abditibacteriota</taxon>
        <taxon>Abditibacteriia</taxon>
        <taxon>Abditibacteriales</taxon>
        <taxon>Abditibacteriaceae</taxon>
        <taxon>Abditibacterium</taxon>
    </lineage>
</organism>
<sequence>MKKTALITGANKGIGFAAAQILAQQGFTVFIGARDAQRGEDAVQNLTGKGLEARFVALDVADDASVASALKTIENEFDALDVLVNNAGINIDGQRGLLEVTADEYRHTFETNVLGVLRVSQAFWPLLQKSDSPRVINVSSGLGRLFDMTNESPAYSVSKTAVNALTRQFAGLGQEKVSVNSICPGWVRTDMGGEGTTRTPEEGAAIIVKLATMENPPTGKYLNDAGEIGW</sequence>
<gene>
    <name evidence="5" type="ORF">B1R32_10142</name>
</gene>
<evidence type="ECO:0000256" key="2">
    <source>
        <dbReference type="ARBA" id="ARBA00022857"/>
    </source>
</evidence>